<keyword evidence="1" id="KW-1133">Transmembrane helix</keyword>
<evidence type="ECO:0000256" key="1">
    <source>
        <dbReference type="SAM" id="Phobius"/>
    </source>
</evidence>
<proteinExistence type="predicted"/>
<protein>
    <submittedName>
        <fullName evidence="2">Uncharacterized protein</fullName>
    </submittedName>
</protein>
<evidence type="ECO:0000313" key="3">
    <source>
        <dbReference type="Proteomes" id="UP000198104"/>
    </source>
</evidence>
<feature type="transmembrane region" description="Helical" evidence="1">
    <location>
        <begin position="70"/>
        <end position="89"/>
    </location>
</feature>
<feature type="transmembrane region" description="Helical" evidence="1">
    <location>
        <begin position="36"/>
        <end position="58"/>
    </location>
</feature>
<organism evidence="2 3">
    <name type="scientific">Polynucleobacter aenigmaticus</name>
    <dbReference type="NCBI Taxonomy" id="1743164"/>
    <lineage>
        <taxon>Bacteria</taxon>
        <taxon>Pseudomonadati</taxon>
        <taxon>Pseudomonadota</taxon>
        <taxon>Betaproteobacteria</taxon>
        <taxon>Burkholderiales</taxon>
        <taxon>Burkholderiaceae</taxon>
        <taxon>Polynucleobacter</taxon>
    </lineage>
</organism>
<dbReference type="EMBL" id="NGUO01000004">
    <property type="protein sequence ID" value="OWS72110.1"/>
    <property type="molecule type" value="Genomic_DNA"/>
</dbReference>
<dbReference type="AlphaFoldDB" id="A0A254PZX5"/>
<sequence>MTEQDTQLVGEKALQNQVGSRFSSDWKSGRHRERRLVSEFIGLSGMTFFLSGGASILAQHGGADLAPYQYAFILSAIAALWIMTAVYFFGGYLRPLQPCDDLGFCNSW</sequence>
<dbReference type="Proteomes" id="UP000198104">
    <property type="component" value="Unassembled WGS sequence"/>
</dbReference>
<accession>A0A254PZX5</accession>
<keyword evidence="1" id="KW-0812">Transmembrane</keyword>
<reference evidence="2 3" key="1">
    <citation type="submission" date="2017-05" db="EMBL/GenBank/DDBJ databases">
        <title>Polynucleobacter sp. MWH-K35W1 isolated from the permanently anoxic monimolimnion of a meromictic lake.</title>
        <authorList>
            <person name="Hahn M.W."/>
        </authorList>
    </citation>
    <scope>NUCLEOTIDE SEQUENCE [LARGE SCALE GENOMIC DNA]</scope>
    <source>
        <strain evidence="2 3">MWH-K35W1</strain>
    </source>
</reference>
<evidence type="ECO:0000313" key="2">
    <source>
        <dbReference type="EMBL" id="OWS72110.1"/>
    </source>
</evidence>
<name>A0A254PZX5_9BURK</name>
<gene>
    <name evidence="2" type="ORF">CBI30_02640</name>
</gene>
<comment type="caution">
    <text evidence="2">The sequence shown here is derived from an EMBL/GenBank/DDBJ whole genome shotgun (WGS) entry which is preliminary data.</text>
</comment>
<keyword evidence="1" id="KW-0472">Membrane</keyword>
<keyword evidence="3" id="KW-1185">Reference proteome</keyword>